<keyword evidence="3" id="KW-1185">Reference proteome</keyword>
<organism evidence="2 3">
    <name type="scientific">Massilia aurea</name>
    <dbReference type="NCBI Taxonomy" id="373040"/>
    <lineage>
        <taxon>Bacteria</taxon>
        <taxon>Pseudomonadati</taxon>
        <taxon>Pseudomonadota</taxon>
        <taxon>Betaproteobacteria</taxon>
        <taxon>Burkholderiales</taxon>
        <taxon>Oxalobacteraceae</taxon>
        <taxon>Telluria group</taxon>
        <taxon>Massilia</taxon>
    </lineage>
</organism>
<dbReference type="InterPro" id="IPR000073">
    <property type="entry name" value="AB_hydrolase_1"/>
</dbReference>
<reference evidence="2 3" key="1">
    <citation type="submission" date="2020-08" db="EMBL/GenBank/DDBJ databases">
        <title>The Agave Microbiome: Exploring the role of microbial communities in plant adaptations to desert environments.</title>
        <authorList>
            <person name="Partida-Martinez L.P."/>
        </authorList>
    </citation>
    <scope>NUCLEOTIDE SEQUENCE [LARGE SCALE GENOMIC DNA]</scope>
    <source>
        <strain evidence="2 3">AT3.2</strain>
    </source>
</reference>
<dbReference type="Gene3D" id="3.40.50.1820">
    <property type="entry name" value="alpha/beta hydrolase"/>
    <property type="match status" value="1"/>
</dbReference>
<dbReference type="EMBL" id="JACHBX010000002">
    <property type="protein sequence ID" value="MBB6133783.1"/>
    <property type="molecule type" value="Genomic_DNA"/>
</dbReference>
<dbReference type="Proteomes" id="UP000540787">
    <property type="component" value="Unassembled WGS sequence"/>
</dbReference>
<dbReference type="Pfam" id="PF12697">
    <property type="entry name" value="Abhydrolase_6"/>
    <property type="match status" value="1"/>
</dbReference>
<dbReference type="RefSeq" id="WP_183553805.1">
    <property type="nucleotide sequence ID" value="NZ_JACHBX010000002.1"/>
</dbReference>
<evidence type="ECO:0000259" key="1">
    <source>
        <dbReference type="Pfam" id="PF12697"/>
    </source>
</evidence>
<name>A0A7X0CE30_9BURK</name>
<evidence type="ECO:0000313" key="2">
    <source>
        <dbReference type="EMBL" id="MBB6133783.1"/>
    </source>
</evidence>
<dbReference type="PANTHER" id="PTHR43798">
    <property type="entry name" value="MONOACYLGLYCEROL LIPASE"/>
    <property type="match status" value="1"/>
</dbReference>
<feature type="domain" description="AB hydrolase-1" evidence="1">
    <location>
        <begin position="3"/>
        <end position="220"/>
    </location>
</feature>
<gene>
    <name evidence="2" type="ORF">HD842_001925</name>
</gene>
<dbReference type="InterPro" id="IPR050266">
    <property type="entry name" value="AB_hydrolase_sf"/>
</dbReference>
<protein>
    <submittedName>
        <fullName evidence="2">Pimeloyl-ACP methyl ester carboxylesterase</fullName>
    </submittedName>
</protein>
<dbReference type="AlphaFoldDB" id="A0A7X0CE30"/>
<comment type="caution">
    <text evidence="2">The sequence shown here is derived from an EMBL/GenBank/DDBJ whole genome shotgun (WGS) entry which is preliminary data.</text>
</comment>
<dbReference type="InterPro" id="IPR029058">
    <property type="entry name" value="AB_hydrolase_fold"/>
</dbReference>
<evidence type="ECO:0000313" key="3">
    <source>
        <dbReference type="Proteomes" id="UP000540787"/>
    </source>
</evidence>
<proteinExistence type="predicted"/>
<dbReference type="SUPFAM" id="SSF53474">
    <property type="entry name" value="alpha/beta-Hydrolases"/>
    <property type="match status" value="1"/>
</dbReference>
<sequence>MTILLVPGYMADDTLWADLRAPLSPFGPLVHADLRHDASLEAMAARVLRDAPPSFILVGFSMGGYVTREIVRQAPSRVEALALIASSTRPDTDAVRQGKRAVARSAPSVSFAGLSRTAIATSLHPENAGDDALIERVRQMGVRLGAEAFRNQSMVERPGDLHLLEQIRCPTLIVAAQYDRLRSLEESQELHAGIAGSTFAIIEDSGHMIPIEAPQALADVLVPWLESVSALRAGRTATLRRA</sequence>
<accession>A0A7X0CE30</accession>